<proteinExistence type="predicted"/>
<dbReference type="Proteomes" id="UP000504610">
    <property type="component" value="Chromosome 2"/>
</dbReference>
<reference evidence="2" key="1">
    <citation type="journal article" date="2019" name="Database">
        <title>The radish genome database (RadishGD): an integrated information resource for radish genomics.</title>
        <authorList>
            <person name="Yu H.J."/>
            <person name="Baek S."/>
            <person name="Lee Y.J."/>
            <person name="Cho A."/>
            <person name="Mun J.H."/>
        </authorList>
    </citation>
    <scope>NUCLEOTIDE SEQUENCE [LARGE SCALE GENOMIC DNA]</scope>
    <source>
        <strain evidence="2">cv. WK10039</strain>
    </source>
</reference>
<dbReference type="RefSeq" id="XP_056856558.1">
    <property type="nucleotide sequence ID" value="XM_057000578.1"/>
</dbReference>
<keyword evidence="2" id="KW-1185">Reference proteome</keyword>
<organism evidence="2 3">
    <name type="scientific">Raphanus sativus</name>
    <name type="common">Radish</name>
    <name type="synonym">Raphanus raphanistrum var. sativus</name>
    <dbReference type="NCBI Taxonomy" id="3726"/>
    <lineage>
        <taxon>Eukaryota</taxon>
        <taxon>Viridiplantae</taxon>
        <taxon>Streptophyta</taxon>
        <taxon>Embryophyta</taxon>
        <taxon>Tracheophyta</taxon>
        <taxon>Spermatophyta</taxon>
        <taxon>Magnoliopsida</taxon>
        <taxon>eudicotyledons</taxon>
        <taxon>Gunneridae</taxon>
        <taxon>Pentapetalae</taxon>
        <taxon>rosids</taxon>
        <taxon>malvids</taxon>
        <taxon>Brassicales</taxon>
        <taxon>Brassicaceae</taxon>
        <taxon>Brassiceae</taxon>
        <taxon>Raphanus</taxon>
    </lineage>
</organism>
<dbReference type="InterPro" id="IPR017451">
    <property type="entry name" value="F-box-assoc_interact_dom"/>
</dbReference>
<dbReference type="InterPro" id="IPR001810">
    <property type="entry name" value="F-box_dom"/>
</dbReference>
<dbReference type="PANTHER" id="PTHR31111">
    <property type="entry name" value="BNAA05G37150D PROTEIN-RELATED"/>
    <property type="match status" value="1"/>
</dbReference>
<dbReference type="AlphaFoldDB" id="A0A9W3CYK0"/>
<dbReference type="PANTHER" id="PTHR31111:SF33">
    <property type="entry name" value="F-BOX DOMAIN-CONTAINING PROTEIN"/>
    <property type="match status" value="1"/>
</dbReference>
<protein>
    <submittedName>
        <fullName evidence="3">F-box protein At5g62660</fullName>
    </submittedName>
</protein>
<evidence type="ECO:0000313" key="3">
    <source>
        <dbReference type="RefSeq" id="XP_056856558.1"/>
    </source>
</evidence>
<dbReference type="SUPFAM" id="SSF81383">
    <property type="entry name" value="F-box domain"/>
    <property type="match status" value="1"/>
</dbReference>
<dbReference type="Pfam" id="PF00646">
    <property type="entry name" value="F-box"/>
    <property type="match status" value="1"/>
</dbReference>
<dbReference type="OrthoDB" id="1047593at2759"/>
<evidence type="ECO:0000259" key="1">
    <source>
        <dbReference type="SMART" id="SM00256"/>
    </source>
</evidence>
<sequence length="428" mass="49214">MDFTELPMHLVTEEILTRLPVKSLMRFMCVSKLWLTLISSPYFTHRFLTVPSPRLYMCLWDLNNYLDTEILSLAPQDATTTPTALLVDHDLTTPRMGSHILQNLGGFMCYVYWRKPRIYNPATRQLVTLPFKSSNHMTEPPGGKKIVSYYFGYDALNHKYKVISSISVHLKQNMEVISSENWVFVLEGGRGSWKKASLTSPDFCRRPHVPCKIEGLCIDGVIYYMALLGPFEYVFVSFDVKSEEFNMIQVPPRDGDQLLERFQNVGILEYGGKATLFDQTNLKEKGVVALWSVEDAGSNKWSCKNLVVQPSQQHLVNTITFHVKGTTQNGKVLLIPKNFVFPFHILSYDIQNNDMRKIEIRGIPDRWFNMDEDSDVRVDAMFMDQSESVISSDFVSSLDWTERDNHDTSIHSSLPMSLFVLFERNNQS</sequence>
<reference evidence="3" key="2">
    <citation type="submission" date="2025-08" db="UniProtKB">
        <authorList>
            <consortium name="RefSeq"/>
        </authorList>
    </citation>
    <scope>IDENTIFICATION</scope>
    <source>
        <tissue evidence="3">Leaf</tissue>
    </source>
</reference>
<dbReference type="InterPro" id="IPR013187">
    <property type="entry name" value="F-box-assoc_dom_typ3"/>
</dbReference>
<dbReference type="Gene3D" id="1.20.1280.50">
    <property type="match status" value="1"/>
</dbReference>
<evidence type="ECO:0000313" key="2">
    <source>
        <dbReference type="Proteomes" id="UP000504610"/>
    </source>
</evidence>
<name>A0A9W3CYK0_RAPSA</name>
<dbReference type="CDD" id="cd22157">
    <property type="entry name" value="F-box_AtFBW1-like"/>
    <property type="match status" value="1"/>
</dbReference>
<dbReference type="KEGG" id="rsz:108831353"/>
<feature type="domain" description="F-box" evidence="1">
    <location>
        <begin position="6"/>
        <end position="47"/>
    </location>
</feature>
<dbReference type="GeneID" id="108831353"/>
<dbReference type="NCBIfam" id="TIGR01640">
    <property type="entry name" value="F_box_assoc_1"/>
    <property type="match status" value="1"/>
</dbReference>
<dbReference type="Pfam" id="PF08268">
    <property type="entry name" value="FBA_3"/>
    <property type="match status" value="1"/>
</dbReference>
<gene>
    <name evidence="3" type="primary">LOC108831353</name>
</gene>
<dbReference type="InterPro" id="IPR036047">
    <property type="entry name" value="F-box-like_dom_sf"/>
</dbReference>
<accession>A0A9W3CYK0</accession>
<dbReference type="SMART" id="SM00256">
    <property type="entry name" value="FBOX"/>
    <property type="match status" value="1"/>
</dbReference>